<keyword evidence="5" id="KW-0653">Protein transport</keyword>
<comment type="caution">
    <text evidence="12">The sequence shown here is derived from an EMBL/GenBank/DDBJ whole genome shotgun (WGS) entry which is preliminary data.</text>
</comment>
<evidence type="ECO:0000259" key="11">
    <source>
        <dbReference type="PROSITE" id="PS50180"/>
    </source>
</evidence>
<evidence type="ECO:0000256" key="7">
    <source>
        <dbReference type="ARBA" id="ARBA00023136"/>
    </source>
</evidence>
<organism evidence="12 13">
    <name type="scientific">Plutella xylostella</name>
    <name type="common">Diamondback moth</name>
    <name type="synonym">Plutella maculipennis</name>
    <dbReference type="NCBI Taxonomy" id="51655"/>
    <lineage>
        <taxon>Eukaryota</taxon>
        <taxon>Metazoa</taxon>
        <taxon>Ecdysozoa</taxon>
        <taxon>Arthropoda</taxon>
        <taxon>Hexapoda</taxon>
        <taxon>Insecta</taxon>
        <taxon>Pterygota</taxon>
        <taxon>Neoptera</taxon>
        <taxon>Endopterygota</taxon>
        <taxon>Lepidoptera</taxon>
        <taxon>Glossata</taxon>
        <taxon>Ditrysia</taxon>
        <taxon>Yponomeutoidea</taxon>
        <taxon>Plutellidae</taxon>
        <taxon>Plutella</taxon>
    </lineage>
</organism>
<comment type="subcellular location">
    <subcellularLocation>
        <location evidence="1">Cytoplasmic vesicle membrane</location>
    </subcellularLocation>
    <subcellularLocation>
        <location evidence="9">Endomembrane system</location>
        <topology evidence="9">Peripheral membrane protein</topology>
        <orientation evidence="9">Cytoplasmic side</orientation>
    </subcellularLocation>
    <subcellularLocation>
        <location evidence="2">Golgi apparatus</location>
    </subcellularLocation>
</comment>
<dbReference type="InterPro" id="IPR008153">
    <property type="entry name" value="GAE_dom"/>
</dbReference>
<dbReference type="GO" id="GO:0006886">
    <property type="term" value="P:intracellular protein transport"/>
    <property type="evidence" value="ECO:0007669"/>
    <property type="project" value="InterPro"/>
</dbReference>
<reference evidence="12" key="1">
    <citation type="submission" date="2020-11" db="EMBL/GenBank/DDBJ databases">
        <authorList>
            <person name="Whiteford S."/>
        </authorList>
    </citation>
    <scope>NUCLEOTIDE SEQUENCE</scope>
</reference>
<dbReference type="InterPro" id="IPR013041">
    <property type="entry name" value="Clathrin_app_Ig-like_sf"/>
</dbReference>
<feature type="compositionally biased region" description="Low complexity" evidence="10">
    <location>
        <begin position="655"/>
        <end position="668"/>
    </location>
</feature>
<dbReference type="PANTHER" id="PTHR22780">
    <property type="entry name" value="ADAPTIN, ALPHA/GAMMA/EPSILON"/>
    <property type="match status" value="1"/>
</dbReference>
<evidence type="ECO:0000256" key="6">
    <source>
        <dbReference type="ARBA" id="ARBA00023034"/>
    </source>
</evidence>
<feature type="domain" description="GAE" evidence="11">
    <location>
        <begin position="1445"/>
        <end position="1556"/>
    </location>
</feature>
<gene>
    <name evidence="12" type="ORF">PLXY2_LOCUS1662</name>
</gene>
<keyword evidence="4" id="KW-0813">Transport</keyword>
<evidence type="ECO:0000256" key="2">
    <source>
        <dbReference type="ARBA" id="ARBA00004555"/>
    </source>
</evidence>
<dbReference type="SMART" id="SM00809">
    <property type="entry name" value="Alpha_adaptinC2"/>
    <property type="match status" value="1"/>
</dbReference>
<dbReference type="InterPro" id="IPR002553">
    <property type="entry name" value="Clathrin/coatomer_adapt-like_N"/>
</dbReference>
<name>A0A8S4DEB8_PLUXY</name>
<evidence type="ECO:0000256" key="10">
    <source>
        <dbReference type="SAM" id="MobiDB-lite"/>
    </source>
</evidence>
<dbReference type="SUPFAM" id="SSF48371">
    <property type="entry name" value="ARM repeat"/>
    <property type="match status" value="1"/>
</dbReference>
<sequence length="1561" mass="171584">MNGSESGFNPAFNIATIKQVVNEAIERVRMPTPTRLRDLIRQIRAARTAAEERSVVNKECAYIRSTFREEDSVWRCRNIAKLLYIHMLGYPAHFGQLECLKLIASPRFTDKRVGYLGAMLLLDERQDVHLLITNCLKNDLNSNTQFVVGLALCTLGAIASPEMARDLASEVERLIKSPNAYIKKKAALCAFRIIRRVPDLMEMFLPATRSLLTEKNHGVLITGVTLITEMCENSPDTLNHFKKIVPNLVRILKNLILAGYSPEHDVSGVSDPFLQVKILRLLRILGKNDAEASEAMNDILAQVATNTETSKNVGNTILYETVLSIMDIKSESSLRVLAINILGRFLLNNDKNIRYVALNTLLRTVYVDTSAVQRHRTTILECLKDPDVSIRRRAMELSFALVNSSNMVAMMRELLQFLERSEAEFKTACSSAIVLAAERHAPTDKCHLDTLFQVFLKVTRQVLIVQDGVLHRQVFLKAGNYLRDDTVSSTIQLISAASAERQAYAAMRLWTALERAAVNADATDKQPLVQVAAWTIGEYGDLLVSEASNAISMVDDEGVDDFTRPSEEYVIDIYQKLLWNTQLSITSKEYLLLSLAKLSTRFTTQPSQDKIRGIIDTFGSHIHIELQQRGVELSQLYRNYAHLRPALLERMPPMEAPASAAEESPAASPHHEPTAASPDQDALLDLIIGSDSLTNGDVEHKPAPTNNNTTNDILDLLSGLELNMSPPLSATSLANNNAPAPTLVGDLLTADTAPQKLDILDLLSGLELNMSPPLSATSLVNNNAPAPTLVGVRCVAFTTLTVSALEANGVSVTLGVHKLTADCVQLTMRAAYCGHAALSDFLFQCAVPRLTMRAAYCGHAALSDFLFQCAVPRLTMRAAYCGHAALSDFLFQCAVPRLTMRAAYCGHAALSDFLFQCAVPRLTMRAAYCGHAALSDFLFQCAVPRLTMRAAYCGHAALSDFLFQCAVPRLTMRAAYCGHAALSDFLFQCAVPRLTMRAAYCGHAALSDFLFQCAVPRLTMRAAYCGHAALSDFLFQCAVPRLTMRAAYCGHAALSDFLFQCAVPRLTMRAAYCGHAALSDFLFQCAVPRLTMRAAYCGHAALSDFLFQCAVPRLTMRAAYCGHAALSDFLFQCAVPRLTMRAAYCGHAALSDFLFQCAVPRLTMRAAYCGHAALSDFLFQCAVPRLTMRAAYCGHAALSDFLFQCAVPRLTMRAAYCGHAALSDFLFQCAVPRLTMRAAYCGHAALSDFLFQCAVPRLTMRAAYCGHAALSDFLFQCAVPRLTMRAAYCGHAALSDFLFQCAVPRLTMRAAYCGHAALSDFLFQCAVPRLTMRAAYCGHAALSDFLFQCAVPRLTMRAAYCGHAALSDFLFQCAVPRLTMRAAYCGHAALSDFLFQCAVPRLTMRAAYCGHAALSDFLFQCAVPRLTMRAAYCGHAALSDFLFQCAVPRLTMRAAYCGHAALSDFLFQCAVPRLTMRAAYCGHAALSDFLFQCAVPRTFQLDMMSPSGTVLAPKTEITQVLKITNPSRSPLRLRIRVSYNMDGAPVLEQAEVNNFPADLFN</sequence>
<keyword evidence="6" id="KW-0333">Golgi apparatus</keyword>
<dbReference type="GO" id="GO:0030117">
    <property type="term" value="C:membrane coat"/>
    <property type="evidence" value="ECO:0007669"/>
    <property type="project" value="InterPro"/>
</dbReference>
<dbReference type="Proteomes" id="UP000653454">
    <property type="component" value="Unassembled WGS sequence"/>
</dbReference>
<dbReference type="PROSITE" id="PS50180">
    <property type="entry name" value="GAE"/>
    <property type="match status" value="1"/>
</dbReference>
<comment type="similarity">
    <text evidence="3">Belongs to the adaptor complexes large subunit family.</text>
</comment>
<dbReference type="GO" id="GO:0005794">
    <property type="term" value="C:Golgi apparatus"/>
    <property type="evidence" value="ECO:0007669"/>
    <property type="project" value="UniProtKB-SubCell"/>
</dbReference>
<protein>
    <submittedName>
        <fullName evidence="12">(diamondback moth) hypothetical protein</fullName>
    </submittedName>
</protein>
<dbReference type="EMBL" id="CAJHNJ030000004">
    <property type="protein sequence ID" value="CAG9095905.1"/>
    <property type="molecule type" value="Genomic_DNA"/>
</dbReference>
<evidence type="ECO:0000313" key="12">
    <source>
        <dbReference type="EMBL" id="CAG9095905.1"/>
    </source>
</evidence>
<evidence type="ECO:0000256" key="3">
    <source>
        <dbReference type="ARBA" id="ARBA00006613"/>
    </source>
</evidence>
<keyword evidence="7" id="KW-0472">Membrane</keyword>
<dbReference type="Gene3D" id="2.60.40.1230">
    <property type="match status" value="1"/>
</dbReference>
<dbReference type="FunFam" id="1.25.10.10:FF:000030">
    <property type="entry name" value="AP-1 complex subunit gamma"/>
    <property type="match status" value="1"/>
</dbReference>
<dbReference type="InterPro" id="IPR016024">
    <property type="entry name" value="ARM-type_fold"/>
</dbReference>
<dbReference type="Gene3D" id="1.25.10.10">
    <property type="entry name" value="Leucine-rich Repeat Variant"/>
    <property type="match status" value="1"/>
</dbReference>
<accession>A0A8S4DEB8</accession>
<dbReference type="Pfam" id="PF01602">
    <property type="entry name" value="Adaptin_N"/>
    <property type="match status" value="1"/>
</dbReference>
<dbReference type="InterPro" id="IPR008152">
    <property type="entry name" value="Clathrin_a/b/g-adaptin_app_Ig"/>
</dbReference>
<dbReference type="InterPro" id="IPR050840">
    <property type="entry name" value="Adaptor_Complx_Large_Subunit"/>
</dbReference>
<proteinExistence type="inferred from homology"/>
<dbReference type="GO" id="GO:0030659">
    <property type="term" value="C:cytoplasmic vesicle membrane"/>
    <property type="evidence" value="ECO:0007669"/>
    <property type="project" value="UniProtKB-SubCell"/>
</dbReference>
<evidence type="ECO:0000256" key="9">
    <source>
        <dbReference type="ARBA" id="ARBA00029433"/>
    </source>
</evidence>
<dbReference type="SUPFAM" id="SSF49348">
    <property type="entry name" value="Clathrin adaptor appendage domain"/>
    <property type="match status" value="2"/>
</dbReference>
<dbReference type="GO" id="GO:0016192">
    <property type="term" value="P:vesicle-mediated transport"/>
    <property type="evidence" value="ECO:0007669"/>
    <property type="project" value="InterPro"/>
</dbReference>
<evidence type="ECO:0000256" key="8">
    <source>
        <dbReference type="ARBA" id="ARBA00023329"/>
    </source>
</evidence>
<evidence type="ECO:0000313" key="13">
    <source>
        <dbReference type="Proteomes" id="UP000653454"/>
    </source>
</evidence>
<feature type="region of interest" description="Disordered" evidence="10">
    <location>
        <begin position="655"/>
        <end position="677"/>
    </location>
</feature>
<keyword evidence="8" id="KW-0968">Cytoplasmic vesicle</keyword>
<dbReference type="InterPro" id="IPR011989">
    <property type="entry name" value="ARM-like"/>
</dbReference>
<dbReference type="Pfam" id="PF02883">
    <property type="entry name" value="Alpha_adaptinC2"/>
    <property type="match status" value="1"/>
</dbReference>
<evidence type="ECO:0000256" key="4">
    <source>
        <dbReference type="ARBA" id="ARBA00022448"/>
    </source>
</evidence>
<keyword evidence="13" id="KW-1185">Reference proteome</keyword>
<evidence type="ECO:0000256" key="5">
    <source>
        <dbReference type="ARBA" id="ARBA00022927"/>
    </source>
</evidence>
<evidence type="ECO:0000256" key="1">
    <source>
        <dbReference type="ARBA" id="ARBA00004156"/>
    </source>
</evidence>